<dbReference type="InterPro" id="IPR016181">
    <property type="entry name" value="Acyl_CoA_acyltransferase"/>
</dbReference>
<organism evidence="2 3">
    <name type="scientific">Kineosphaera limosa NBRC 100340</name>
    <dbReference type="NCBI Taxonomy" id="1184609"/>
    <lineage>
        <taxon>Bacteria</taxon>
        <taxon>Bacillati</taxon>
        <taxon>Actinomycetota</taxon>
        <taxon>Actinomycetes</taxon>
        <taxon>Micrococcales</taxon>
        <taxon>Dermatophilaceae</taxon>
        <taxon>Kineosphaera</taxon>
    </lineage>
</organism>
<dbReference type="Proteomes" id="UP000008366">
    <property type="component" value="Unassembled WGS sequence"/>
</dbReference>
<keyword evidence="2" id="KW-0808">Transferase</keyword>
<gene>
    <name evidence="2" type="ORF">KILIM_056_00180</name>
</gene>
<accession>K6XE28</accession>
<evidence type="ECO:0000313" key="2">
    <source>
        <dbReference type="EMBL" id="GAB97094.1"/>
    </source>
</evidence>
<keyword evidence="3" id="KW-1185">Reference proteome</keyword>
<dbReference type="PROSITE" id="PS51186">
    <property type="entry name" value="GNAT"/>
    <property type="match status" value="1"/>
</dbReference>
<comment type="caution">
    <text evidence="2">The sequence shown here is derived from an EMBL/GenBank/DDBJ whole genome shotgun (WGS) entry which is preliminary data.</text>
</comment>
<dbReference type="OrthoDB" id="1819306at2"/>
<dbReference type="InterPro" id="IPR000182">
    <property type="entry name" value="GNAT_dom"/>
</dbReference>
<dbReference type="eggNOG" id="COG0456">
    <property type="taxonomic scope" value="Bacteria"/>
</dbReference>
<dbReference type="SUPFAM" id="SSF55729">
    <property type="entry name" value="Acyl-CoA N-acyltransferases (Nat)"/>
    <property type="match status" value="1"/>
</dbReference>
<protein>
    <submittedName>
        <fullName evidence="2">Putative acetyltransferase</fullName>
    </submittedName>
</protein>
<dbReference type="GO" id="GO:0016747">
    <property type="term" value="F:acyltransferase activity, transferring groups other than amino-acyl groups"/>
    <property type="evidence" value="ECO:0007669"/>
    <property type="project" value="InterPro"/>
</dbReference>
<evidence type="ECO:0000313" key="3">
    <source>
        <dbReference type="Proteomes" id="UP000008366"/>
    </source>
</evidence>
<name>K6XE28_9MICO</name>
<dbReference type="STRING" id="1184609.KILIM_056_00180"/>
<dbReference type="Pfam" id="PF00583">
    <property type="entry name" value="Acetyltransf_1"/>
    <property type="match status" value="1"/>
</dbReference>
<proteinExistence type="predicted"/>
<dbReference type="Gene3D" id="3.40.630.30">
    <property type="match status" value="1"/>
</dbReference>
<feature type="domain" description="N-acetyltransferase" evidence="1">
    <location>
        <begin position="5"/>
        <end position="200"/>
    </location>
</feature>
<dbReference type="EMBL" id="BAHD01000056">
    <property type="protein sequence ID" value="GAB97094.1"/>
    <property type="molecule type" value="Genomic_DNA"/>
</dbReference>
<evidence type="ECO:0000259" key="1">
    <source>
        <dbReference type="PROSITE" id="PS51186"/>
    </source>
</evidence>
<dbReference type="AlphaFoldDB" id="K6XE28"/>
<dbReference type="RefSeq" id="WP_006593626.1">
    <property type="nucleotide sequence ID" value="NZ_BAHD01000056.1"/>
</dbReference>
<sequence length="210" mass="23031">MTEPVELTQLREEDVAALAAIHRRAFSGFFLAELGEGFLREFYRGFLHDDTAIAVVARTADGPIGAAVGTVAPQSFYSRLLKRRWHGFARAATGTALRHPRTIPRLARAVLYRGDAPEGLPDAALFASMCVDTSHAGGGVGAQLSQAWSARARALGAHRAYLTTDADDNDAVNRHHQRHGWIIESSYTTPEGRRMHRYVKTLHDDQGGSR</sequence>
<reference evidence="2 3" key="1">
    <citation type="submission" date="2012-08" db="EMBL/GenBank/DDBJ databases">
        <title>Whole genome shotgun sequence of Kineosphaera limosa NBRC 100340.</title>
        <authorList>
            <person name="Yoshida I."/>
            <person name="Isaki S."/>
            <person name="Hosoyama A."/>
            <person name="Tsuchikane K."/>
            <person name="Katsumata H."/>
            <person name="Ando Y."/>
            <person name="Ohji S."/>
            <person name="Hamada M."/>
            <person name="Tamura T."/>
            <person name="Yamazoe A."/>
            <person name="Yamazaki S."/>
            <person name="Fujita N."/>
        </authorList>
    </citation>
    <scope>NUCLEOTIDE SEQUENCE [LARGE SCALE GENOMIC DNA]</scope>
    <source>
        <strain evidence="2 3">NBRC 100340</strain>
    </source>
</reference>